<evidence type="ECO:0000313" key="4">
    <source>
        <dbReference type="Proteomes" id="UP001221757"/>
    </source>
</evidence>
<feature type="domain" description="Glycosyltransferase family 18 catalytic" evidence="2">
    <location>
        <begin position="289"/>
        <end position="411"/>
    </location>
</feature>
<keyword evidence="1" id="KW-0472">Membrane</keyword>
<comment type="caution">
    <text evidence="3">The sequence shown here is derived from an EMBL/GenBank/DDBJ whole genome shotgun (WGS) entry which is preliminary data.</text>
</comment>
<dbReference type="EMBL" id="JARKIE010000045">
    <property type="protein sequence ID" value="KAJ7693592.1"/>
    <property type="molecule type" value="Genomic_DNA"/>
</dbReference>
<evidence type="ECO:0000313" key="3">
    <source>
        <dbReference type="EMBL" id="KAJ7693592.1"/>
    </source>
</evidence>
<proteinExistence type="predicted"/>
<accession>A0AAD7DKR8</accession>
<gene>
    <name evidence="3" type="ORF">B0H17DRAFT_1059112</name>
</gene>
<sequence length="457" mass="51531">MRATLRIALIALGVFLMVLFLPAVVHGPFSRDAHTRVLHEHAADVYDRPLNAAPPLAAIDRQANVDILAPTLYPEQQYEWITANQKATHALFRCMERGDCAQNQTKVVIIPCSNFVLFLQKGYVGGEAIWAHSTLQALHNMGYTVLLTFNMHSATQLYHIFANLVKMVIVNPEQADGCLREASCVRSEKNPAGIPAWKLFSFCWWPGPANPLGANWTLSPEDYQYGPNTYLGYSIESQCYKYPFVPHAERKKSQVYILAKFLKFFLPGKTAWPPEFYDAAANATGRCFIENVGPPLKQDAFYDLLSHSAALVGVENPRLSPSPYDALCFGVPFINPISDWDKKNPTDRTKWNTQHDMLKHLSPPHVYHVFKGDRDGFVNAIRDALANPIESYVPDRMRMTAVQDRLGKILERDWRVEAAELLKAREAGTVKGPHTGMLFLLQRKLARKPGIHILHLD</sequence>
<organism evidence="3 4">
    <name type="scientific">Mycena rosella</name>
    <name type="common">Pink bonnet</name>
    <name type="synonym">Agaricus rosellus</name>
    <dbReference type="NCBI Taxonomy" id="1033263"/>
    <lineage>
        <taxon>Eukaryota</taxon>
        <taxon>Fungi</taxon>
        <taxon>Dikarya</taxon>
        <taxon>Basidiomycota</taxon>
        <taxon>Agaricomycotina</taxon>
        <taxon>Agaricomycetes</taxon>
        <taxon>Agaricomycetidae</taxon>
        <taxon>Agaricales</taxon>
        <taxon>Marasmiineae</taxon>
        <taxon>Mycenaceae</taxon>
        <taxon>Mycena</taxon>
    </lineage>
</organism>
<evidence type="ECO:0000256" key="1">
    <source>
        <dbReference type="SAM" id="Phobius"/>
    </source>
</evidence>
<dbReference type="Proteomes" id="UP001221757">
    <property type="component" value="Unassembled WGS sequence"/>
</dbReference>
<dbReference type="AlphaFoldDB" id="A0AAD7DKR8"/>
<dbReference type="InterPro" id="IPR026116">
    <property type="entry name" value="GT18_cat"/>
</dbReference>
<dbReference type="Pfam" id="PF15024">
    <property type="entry name" value="Glyco_transf_18"/>
    <property type="match status" value="1"/>
</dbReference>
<keyword evidence="1" id="KW-1133">Transmembrane helix</keyword>
<keyword evidence="4" id="KW-1185">Reference proteome</keyword>
<evidence type="ECO:0000259" key="2">
    <source>
        <dbReference type="Pfam" id="PF15024"/>
    </source>
</evidence>
<feature type="transmembrane region" description="Helical" evidence="1">
    <location>
        <begin position="7"/>
        <end position="29"/>
    </location>
</feature>
<name>A0AAD7DKR8_MYCRO</name>
<reference evidence="3" key="1">
    <citation type="submission" date="2023-03" db="EMBL/GenBank/DDBJ databases">
        <title>Massive genome expansion in bonnet fungi (Mycena s.s.) driven by repeated elements and novel gene families across ecological guilds.</title>
        <authorList>
            <consortium name="Lawrence Berkeley National Laboratory"/>
            <person name="Harder C.B."/>
            <person name="Miyauchi S."/>
            <person name="Viragh M."/>
            <person name="Kuo A."/>
            <person name="Thoen E."/>
            <person name="Andreopoulos B."/>
            <person name="Lu D."/>
            <person name="Skrede I."/>
            <person name="Drula E."/>
            <person name="Henrissat B."/>
            <person name="Morin E."/>
            <person name="Kohler A."/>
            <person name="Barry K."/>
            <person name="LaButti K."/>
            <person name="Morin E."/>
            <person name="Salamov A."/>
            <person name="Lipzen A."/>
            <person name="Mereny Z."/>
            <person name="Hegedus B."/>
            <person name="Baldrian P."/>
            <person name="Stursova M."/>
            <person name="Weitz H."/>
            <person name="Taylor A."/>
            <person name="Grigoriev I.V."/>
            <person name="Nagy L.G."/>
            <person name="Martin F."/>
            <person name="Kauserud H."/>
        </authorList>
    </citation>
    <scope>NUCLEOTIDE SEQUENCE</scope>
    <source>
        <strain evidence="3">CBHHK067</strain>
    </source>
</reference>
<protein>
    <recommendedName>
        <fullName evidence="2">Glycosyltransferase family 18 catalytic domain-containing protein</fullName>
    </recommendedName>
</protein>
<dbReference type="GO" id="GO:0030144">
    <property type="term" value="F:alpha-1,6-mannosylglycoprotein 6-beta-N-acetylglucosaminyltransferase activity"/>
    <property type="evidence" value="ECO:0007669"/>
    <property type="project" value="InterPro"/>
</dbReference>
<keyword evidence="1" id="KW-0812">Transmembrane</keyword>